<evidence type="ECO:0000313" key="7">
    <source>
        <dbReference type="EMBL" id="KAA0971865.1"/>
    </source>
</evidence>
<keyword evidence="4" id="KW-0804">Transcription</keyword>
<dbReference type="InterPro" id="IPR050176">
    <property type="entry name" value="LTTR"/>
</dbReference>
<dbReference type="Gene3D" id="1.10.10.10">
    <property type="entry name" value="Winged helix-like DNA-binding domain superfamily/Winged helix DNA-binding domain"/>
    <property type="match status" value="1"/>
</dbReference>
<dbReference type="PANTHER" id="PTHR30579:SF7">
    <property type="entry name" value="HTH-TYPE TRANSCRIPTIONAL REGULATOR LRHA-RELATED"/>
    <property type="match status" value="1"/>
</dbReference>
<dbReference type="GO" id="GO:0003677">
    <property type="term" value="F:DNA binding"/>
    <property type="evidence" value="ECO:0007669"/>
    <property type="project" value="UniProtKB-KW"/>
</dbReference>
<comment type="caution">
    <text evidence="7">The sequence shown here is derived from an EMBL/GenBank/DDBJ whole genome shotgun (WGS) entry which is preliminary data.</text>
</comment>
<dbReference type="InterPro" id="IPR000847">
    <property type="entry name" value="LysR_HTH_N"/>
</dbReference>
<dbReference type="InterPro" id="IPR005119">
    <property type="entry name" value="LysR_subst-bd"/>
</dbReference>
<keyword evidence="2" id="KW-0805">Transcription regulation</keyword>
<feature type="transmembrane region" description="Helical" evidence="5">
    <location>
        <begin position="209"/>
        <end position="232"/>
    </location>
</feature>
<gene>
    <name evidence="7" type="ORF">FPY71_01670</name>
</gene>
<evidence type="ECO:0000259" key="6">
    <source>
        <dbReference type="PROSITE" id="PS50931"/>
    </source>
</evidence>
<dbReference type="FunFam" id="1.10.10.10:FF:000001">
    <property type="entry name" value="LysR family transcriptional regulator"/>
    <property type="match status" value="1"/>
</dbReference>
<dbReference type="SUPFAM" id="SSF46785">
    <property type="entry name" value="Winged helix' DNA-binding domain"/>
    <property type="match status" value="1"/>
</dbReference>
<dbReference type="Proteomes" id="UP000324738">
    <property type="component" value="Unassembled WGS sequence"/>
</dbReference>
<comment type="similarity">
    <text evidence="1">Belongs to the LysR transcriptional regulatory family.</text>
</comment>
<keyword evidence="8" id="KW-1185">Reference proteome</keyword>
<evidence type="ECO:0000313" key="8">
    <source>
        <dbReference type="Proteomes" id="UP000324738"/>
    </source>
</evidence>
<dbReference type="Gene3D" id="3.40.190.10">
    <property type="entry name" value="Periplasmic binding protein-like II"/>
    <property type="match status" value="2"/>
</dbReference>
<reference evidence="7 8" key="1">
    <citation type="submission" date="2019-08" db="EMBL/GenBank/DDBJ databases">
        <title>Aureimonas fodiniaquatilis sp. nov., isolated from a coal mine wastewater.</title>
        <authorList>
            <person name="Kim W."/>
        </authorList>
    </citation>
    <scope>NUCLEOTIDE SEQUENCE [LARGE SCALE GENOMIC DNA]</scope>
    <source>
        <strain evidence="7 8">CAU 1482</strain>
    </source>
</reference>
<evidence type="ECO:0000256" key="4">
    <source>
        <dbReference type="ARBA" id="ARBA00023163"/>
    </source>
</evidence>
<dbReference type="OrthoDB" id="8097684at2"/>
<keyword evidence="5" id="KW-0472">Membrane</keyword>
<dbReference type="EMBL" id="VTWH01000001">
    <property type="protein sequence ID" value="KAA0971865.1"/>
    <property type="molecule type" value="Genomic_DNA"/>
</dbReference>
<accession>A0A5B0E164</accession>
<dbReference type="PROSITE" id="PS50931">
    <property type="entry name" value="HTH_LYSR"/>
    <property type="match status" value="1"/>
</dbReference>
<dbReference type="InterPro" id="IPR036388">
    <property type="entry name" value="WH-like_DNA-bd_sf"/>
</dbReference>
<dbReference type="InterPro" id="IPR036390">
    <property type="entry name" value="WH_DNA-bd_sf"/>
</dbReference>
<dbReference type="PRINTS" id="PR00039">
    <property type="entry name" value="HTHLYSR"/>
</dbReference>
<organism evidence="7 8">
    <name type="scientific">Aureimonas fodinaquatilis</name>
    <dbReference type="NCBI Taxonomy" id="2565783"/>
    <lineage>
        <taxon>Bacteria</taxon>
        <taxon>Pseudomonadati</taxon>
        <taxon>Pseudomonadota</taxon>
        <taxon>Alphaproteobacteria</taxon>
        <taxon>Hyphomicrobiales</taxon>
        <taxon>Aurantimonadaceae</taxon>
        <taxon>Aureimonas</taxon>
    </lineage>
</organism>
<evidence type="ECO:0000256" key="2">
    <source>
        <dbReference type="ARBA" id="ARBA00023015"/>
    </source>
</evidence>
<keyword evidence="5" id="KW-1133">Transmembrane helix</keyword>
<protein>
    <submittedName>
        <fullName evidence="7">LysR family transcriptional regulator</fullName>
    </submittedName>
</protein>
<dbReference type="SUPFAM" id="SSF53850">
    <property type="entry name" value="Periplasmic binding protein-like II"/>
    <property type="match status" value="1"/>
</dbReference>
<dbReference type="AlphaFoldDB" id="A0A5B0E164"/>
<dbReference type="PANTHER" id="PTHR30579">
    <property type="entry name" value="TRANSCRIPTIONAL REGULATOR"/>
    <property type="match status" value="1"/>
</dbReference>
<dbReference type="Pfam" id="PF03466">
    <property type="entry name" value="LysR_substrate"/>
    <property type="match status" value="1"/>
</dbReference>
<feature type="domain" description="HTH lysR-type" evidence="6">
    <location>
        <begin position="5"/>
        <end position="62"/>
    </location>
</feature>
<name>A0A5B0E164_9HYPH</name>
<dbReference type="GO" id="GO:0003700">
    <property type="term" value="F:DNA-binding transcription factor activity"/>
    <property type="evidence" value="ECO:0007669"/>
    <property type="project" value="InterPro"/>
</dbReference>
<evidence type="ECO:0000256" key="3">
    <source>
        <dbReference type="ARBA" id="ARBA00023125"/>
    </source>
</evidence>
<dbReference type="RefSeq" id="WP_149297005.1">
    <property type="nucleotide sequence ID" value="NZ_VTWH01000001.1"/>
</dbReference>
<dbReference type="Pfam" id="PF00126">
    <property type="entry name" value="HTH_1"/>
    <property type="match status" value="1"/>
</dbReference>
<evidence type="ECO:0000256" key="5">
    <source>
        <dbReference type="SAM" id="Phobius"/>
    </source>
</evidence>
<sequence length="318" mass="35355">MAIPLDLDQLRSFLAVVDTGSFTRAAEDVFKTQSAVSMQIRRLEERLGKELFERTGRSVRLTDDGARLLGYARRMLSLSQETLTAFDEAHISGHVRIGLPDDYAERFLPEIMARFVRSNPRVELQIACETTSSLVEHVEKGHLDVALVCPSKTHAWSEIVRREPLHFVTSACHSVHLEEVLPLAIGRPDCNWRKQGVEALSRMQRDYRILFTSWSATIVTSAVLAGLAVSVLPECALRPGMRVLTEADGFPKLKDAQIAVMRGKNTDTPVISALIDHIRESLQNLVPQTDEATVQRPAAEPRIVRPSLSRTGIVAANC</sequence>
<keyword evidence="3" id="KW-0238">DNA-binding</keyword>
<keyword evidence="5" id="KW-0812">Transmembrane</keyword>
<evidence type="ECO:0000256" key="1">
    <source>
        <dbReference type="ARBA" id="ARBA00009437"/>
    </source>
</evidence>
<proteinExistence type="inferred from homology"/>